<protein>
    <submittedName>
        <fullName evidence="2">Uncharacterized protein</fullName>
    </submittedName>
</protein>
<reference evidence="2" key="1">
    <citation type="journal article" date="2016" name="Nat. Genet.">
        <title>A high-quality carrot genome assembly provides new insights into carotenoid accumulation and asterid genome evolution.</title>
        <authorList>
            <person name="Iorizzo M."/>
            <person name="Ellison S."/>
            <person name="Senalik D."/>
            <person name="Zeng P."/>
            <person name="Satapoomin P."/>
            <person name="Huang J."/>
            <person name="Bowman M."/>
            <person name="Iovene M."/>
            <person name="Sanseverino W."/>
            <person name="Cavagnaro P."/>
            <person name="Yildiz M."/>
            <person name="Macko-Podgorni A."/>
            <person name="Moranska E."/>
            <person name="Grzebelus E."/>
            <person name="Grzebelus D."/>
            <person name="Ashrafi H."/>
            <person name="Zheng Z."/>
            <person name="Cheng S."/>
            <person name="Spooner D."/>
            <person name="Van Deynze A."/>
            <person name="Simon P."/>
        </authorList>
    </citation>
    <scope>NUCLEOTIDE SEQUENCE</scope>
    <source>
        <tissue evidence="2">Leaf</tissue>
    </source>
</reference>
<dbReference type="EMBL" id="CP093347">
    <property type="protein sequence ID" value="WOG99608.1"/>
    <property type="molecule type" value="Genomic_DNA"/>
</dbReference>
<dbReference type="AlphaFoldDB" id="A0AAF0X3B0"/>
<keyword evidence="3" id="KW-1185">Reference proteome</keyword>
<proteinExistence type="predicted"/>
<sequence length="362" mass="40302">MKVVDMEGVNGATILVDSTGCSVWEDDGGEDAGGGSDATGDGGGGEGGGRLDSLVVDTVEANMEGHEVIRCEGGGGLGWRRSCRRFLLCAEDASILRAVNFKFEMEFTKVYHFLCVKGLLVKCSEAGNLAARHMLGKVILLSSTHLLFSETKSKILDVSNFDIPTVNCWIRDAYVPLHNMKVCSFMSYFFKVSSPKRLVHHQVVKFFLLNGSHHDFVEMAPFLKYYVMFFTKFTGGHCRLINSIELLARTASRVRTMEKLTKTKESLNGYIRGLGEFIEMTTEEIADRIPEDTSGKVMDYLHLQNFYLQKCTTDGVDQLVAMTDANFVEALRDDVLNLLYDANIELSKIRAATVGQFENKFE</sequence>
<evidence type="ECO:0000313" key="3">
    <source>
        <dbReference type="Proteomes" id="UP000077755"/>
    </source>
</evidence>
<evidence type="ECO:0000256" key="1">
    <source>
        <dbReference type="SAM" id="MobiDB-lite"/>
    </source>
</evidence>
<gene>
    <name evidence="2" type="ORF">DCAR_0518961</name>
</gene>
<dbReference type="KEGG" id="dcr:108221217"/>
<feature type="compositionally biased region" description="Gly residues" evidence="1">
    <location>
        <begin position="31"/>
        <end position="48"/>
    </location>
</feature>
<name>A0AAF0X3B0_DAUCS</name>
<evidence type="ECO:0000313" key="2">
    <source>
        <dbReference type="EMBL" id="WOG99608.1"/>
    </source>
</evidence>
<feature type="region of interest" description="Disordered" evidence="1">
    <location>
        <begin position="26"/>
        <end position="48"/>
    </location>
</feature>
<organism evidence="2 3">
    <name type="scientific">Daucus carota subsp. sativus</name>
    <name type="common">Carrot</name>
    <dbReference type="NCBI Taxonomy" id="79200"/>
    <lineage>
        <taxon>Eukaryota</taxon>
        <taxon>Viridiplantae</taxon>
        <taxon>Streptophyta</taxon>
        <taxon>Embryophyta</taxon>
        <taxon>Tracheophyta</taxon>
        <taxon>Spermatophyta</taxon>
        <taxon>Magnoliopsida</taxon>
        <taxon>eudicotyledons</taxon>
        <taxon>Gunneridae</taxon>
        <taxon>Pentapetalae</taxon>
        <taxon>asterids</taxon>
        <taxon>campanulids</taxon>
        <taxon>Apiales</taxon>
        <taxon>Apiaceae</taxon>
        <taxon>Apioideae</taxon>
        <taxon>Scandiceae</taxon>
        <taxon>Daucinae</taxon>
        <taxon>Daucus</taxon>
        <taxon>Daucus sect. Daucus</taxon>
    </lineage>
</organism>
<reference evidence="2" key="2">
    <citation type="submission" date="2022-03" db="EMBL/GenBank/DDBJ databases">
        <title>Draft title - Genomic analysis of global carrot germplasm unveils the trajectory of domestication and the origin of high carotenoid orange carrot.</title>
        <authorList>
            <person name="Iorizzo M."/>
            <person name="Ellison S."/>
            <person name="Senalik D."/>
            <person name="Macko-Podgorni A."/>
            <person name="Grzebelus D."/>
            <person name="Bostan H."/>
            <person name="Rolling W."/>
            <person name="Curaba J."/>
            <person name="Simon P."/>
        </authorList>
    </citation>
    <scope>NUCLEOTIDE SEQUENCE</scope>
    <source>
        <tissue evidence="2">Leaf</tissue>
    </source>
</reference>
<accession>A0AAF0X3B0</accession>
<dbReference type="Proteomes" id="UP000077755">
    <property type="component" value="Chromosome 5"/>
</dbReference>